<dbReference type="KEGG" id="cbei:LF65_00997"/>
<accession>A0A0B5QHA3</accession>
<organism evidence="1 2">
    <name type="scientific">Clostridium beijerinckii</name>
    <name type="common">Clostridium MP</name>
    <dbReference type="NCBI Taxonomy" id="1520"/>
    <lineage>
        <taxon>Bacteria</taxon>
        <taxon>Bacillati</taxon>
        <taxon>Bacillota</taxon>
        <taxon>Clostridia</taxon>
        <taxon>Eubacteriales</taxon>
        <taxon>Clostridiaceae</taxon>
        <taxon>Clostridium</taxon>
    </lineage>
</organism>
<dbReference type="RefSeq" id="WP_041894526.1">
    <property type="nucleotide sequence ID" value="NZ_CP010086.2"/>
</dbReference>
<dbReference type="AlphaFoldDB" id="A0A0B5QHA3"/>
<protein>
    <submittedName>
        <fullName evidence="1">Uncharacterized protein</fullName>
    </submittedName>
</protein>
<evidence type="ECO:0000313" key="2">
    <source>
        <dbReference type="Proteomes" id="UP000031866"/>
    </source>
</evidence>
<name>A0A0B5QHA3_CLOBE</name>
<sequence length="378" mass="44900">MAHDDEVLITYGLGYAFERSKLLIISEVEEKVVSKKEVNIMEEINIVNKFKEKLDSKCALKFPKSYLTNVEEALEEKVSKTIPIITSIKAKDVDKQNHLMDEYVKKDLSQMRLRKEGYIQKDSTLIKEYLDSCSENTYAKNIKEKSLKYNKMILKIILTSSFGDEFGDFLSKRGQATILEEIDKNVGEQLENLLKKDYLIKKKYSELDFLNMLLFLEEWQRKYFKWDGKYTDLMFSINKDGRKYKGRKDEIKDSVISFIKEKRYLYLPFGKYNDDNIFINLSDERYCNMNENDESRSQYVILEKKENNLYQIVSNEYKKIDLEENSELGYLLSYDNDTVYISLVVYDKKHEKVSCKYNNKFTAFKSEMIEELEKHFIL</sequence>
<dbReference type="Proteomes" id="UP000031866">
    <property type="component" value="Chromosome"/>
</dbReference>
<dbReference type="EMBL" id="CP010086">
    <property type="protein sequence ID" value="AJG97616.1"/>
    <property type="molecule type" value="Genomic_DNA"/>
</dbReference>
<evidence type="ECO:0000313" key="1">
    <source>
        <dbReference type="EMBL" id="AJG97616.1"/>
    </source>
</evidence>
<proteinExistence type="predicted"/>
<dbReference type="OrthoDB" id="1889228at2"/>
<reference evidence="2" key="1">
    <citation type="submission" date="2014-12" db="EMBL/GenBank/DDBJ databases">
        <title>Genome sequence of Clostridium beijerinckii strain 59B.</title>
        <authorList>
            <person name="Little G.T."/>
            <person name="Minton N.P."/>
        </authorList>
    </citation>
    <scope>NUCLEOTIDE SEQUENCE [LARGE SCALE GENOMIC DNA]</scope>
    <source>
        <strain evidence="2">59B</strain>
    </source>
</reference>
<gene>
    <name evidence="1" type="ORF">LF65_00997</name>
</gene>